<accession>A0ABN8NQ22</accession>
<sequence length="210" mass="22468">ILNIKKKVGGSLLTSILSMGRALAPTTGKTLRLSTLAGLASKGTSQMVKKISGGNLILGIVGFERTLAPKEDILNALQIGSGVHIKRTKTQQGNGFGTILASIGIPLAIELVKKITGKEAPRLGRSTRSIPKASQGGTGAPSLFTSNLEPRYMSRSLWVATYVKDGIIKFLDSFGMPPFQELVNHARRENLTLLHQNNQVQNVNTTTCGY</sequence>
<reference evidence="1 2" key="1">
    <citation type="submission" date="2022-05" db="EMBL/GenBank/DDBJ databases">
        <authorList>
            <consortium name="Genoscope - CEA"/>
            <person name="William W."/>
        </authorList>
    </citation>
    <scope>NUCLEOTIDE SEQUENCE [LARGE SCALE GENOMIC DNA]</scope>
</reference>
<keyword evidence="2" id="KW-1185">Reference proteome</keyword>
<evidence type="ECO:0000313" key="1">
    <source>
        <dbReference type="EMBL" id="CAH3112834.1"/>
    </source>
</evidence>
<comment type="caution">
    <text evidence="1">The sequence shown here is derived from an EMBL/GenBank/DDBJ whole genome shotgun (WGS) entry which is preliminary data.</text>
</comment>
<name>A0ABN8NQ22_9CNID</name>
<organism evidence="1 2">
    <name type="scientific">Porites lobata</name>
    <dbReference type="NCBI Taxonomy" id="104759"/>
    <lineage>
        <taxon>Eukaryota</taxon>
        <taxon>Metazoa</taxon>
        <taxon>Cnidaria</taxon>
        <taxon>Anthozoa</taxon>
        <taxon>Hexacorallia</taxon>
        <taxon>Scleractinia</taxon>
        <taxon>Fungiina</taxon>
        <taxon>Poritidae</taxon>
        <taxon>Porites</taxon>
    </lineage>
</organism>
<gene>
    <name evidence="1" type="ORF">PLOB_00021514</name>
</gene>
<feature type="non-terminal residue" evidence="1">
    <location>
        <position position="1"/>
    </location>
</feature>
<protein>
    <submittedName>
        <fullName evidence="1">Uncharacterized protein</fullName>
    </submittedName>
</protein>
<dbReference type="Proteomes" id="UP001159405">
    <property type="component" value="Unassembled WGS sequence"/>
</dbReference>
<dbReference type="EMBL" id="CALNXK010000025">
    <property type="protein sequence ID" value="CAH3112834.1"/>
    <property type="molecule type" value="Genomic_DNA"/>
</dbReference>
<proteinExistence type="predicted"/>
<feature type="non-terminal residue" evidence="1">
    <location>
        <position position="210"/>
    </location>
</feature>
<evidence type="ECO:0000313" key="2">
    <source>
        <dbReference type="Proteomes" id="UP001159405"/>
    </source>
</evidence>